<organism evidence="1 2">
    <name type="scientific">Crotalaria pallida</name>
    <name type="common">Smooth rattlebox</name>
    <name type="synonym">Crotalaria striata</name>
    <dbReference type="NCBI Taxonomy" id="3830"/>
    <lineage>
        <taxon>Eukaryota</taxon>
        <taxon>Viridiplantae</taxon>
        <taxon>Streptophyta</taxon>
        <taxon>Embryophyta</taxon>
        <taxon>Tracheophyta</taxon>
        <taxon>Spermatophyta</taxon>
        <taxon>Magnoliopsida</taxon>
        <taxon>eudicotyledons</taxon>
        <taxon>Gunneridae</taxon>
        <taxon>Pentapetalae</taxon>
        <taxon>rosids</taxon>
        <taxon>fabids</taxon>
        <taxon>Fabales</taxon>
        <taxon>Fabaceae</taxon>
        <taxon>Papilionoideae</taxon>
        <taxon>50 kb inversion clade</taxon>
        <taxon>genistoids sensu lato</taxon>
        <taxon>core genistoids</taxon>
        <taxon>Crotalarieae</taxon>
        <taxon>Crotalaria</taxon>
    </lineage>
</organism>
<evidence type="ECO:0000313" key="2">
    <source>
        <dbReference type="Proteomes" id="UP001372338"/>
    </source>
</evidence>
<keyword evidence="2" id="KW-1185">Reference proteome</keyword>
<sequence length="189" mass="21400">MHSGVEVAAHKGSKKRYKDILGSLSVSLATLPKSHENRQLELPGYGVSLCNLIIWELLVSEHPTINFLMETKKKVIKLQDLHFMNGLNGFFATDCIGHGNSPADGLAILWGSQLNVDFGSSSLHHIDLMIHQCRRKFPITIEELLDRAFINMAWSQRWNFSMVSDLPHHLLDHCSILMESSSWPRGDKR</sequence>
<accession>A0AAN9I742</accession>
<dbReference type="EMBL" id="JAYWIO010000004">
    <property type="protein sequence ID" value="KAK7268627.1"/>
    <property type="molecule type" value="Genomic_DNA"/>
</dbReference>
<comment type="caution">
    <text evidence="1">The sequence shown here is derived from an EMBL/GenBank/DDBJ whole genome shotgun (WGS) entry which is preliminary data.</text>
</comment>
<name>A0AAN9I742_CROPI</name>
<reference evidence="1 2" key="1">
    <citation type="submission" date="2024-01" db="EMBL/GenBank/DDBJ databases">
        <title>The genomes of 5 underutilized Papilionoideae crops provide insights into root nodulation and disease resistanc.</title>
        <authorList>
            <person name="Yuan L."/>
        </authorList>
    </citation>
    <scope>NUCLEOTIDE SEQUENCE [LARGE SCALE GENOMIC DNA]</scope>
    <source>
        <strain evidence="1">ZHUSHIDOU_FW_LH</strain>
        <tissue evidence="1">Leaf</tissue>
    </source>
</reference>
<dbReference type="Proteomes" id="UP001372338">
    <property type="component" value="Unassembled WGS sequence"/>
</dbReference>
<protein>
    <submittedName>
        <fullName evidence="1">Uncharacterized protein</fullName>
    </submittedName>
</protein>
<proteinExistence type="predicted"/>
<gene>
    <name evidence="1" type="ORF">RIF29_21329</name>
</gene>
<dbReference type="AlphaFoldDB" id="A0AAN9I742"/>
<evidence type="ECO:0000313" key="1">
    <source>
        <dbReference type="EMBL" id="KAK7268627.1"/>
    </source>
</evidence>